<dbReference type="PANTHER" id="PTHR13090:SF1">
    <property type="entry name" value="ARGININE-HYDROXYLASE NDUFAF5, MITOCHONDRIAL"/>
    <property type="match status" value="1"/>
</dbReference>
<dbReference type="GO" id="GO:0008757">
    <property type="term" value="F:S-adenosylmethionine-dependent methyltransferase activity"/>
    <property type="evidence" value="ECO:0007669"/>
    <property type="project" value="InterPro"/>
</dbReference>
<gene>
    <name evidence="4" type="ORF">VZ95_13990</name>
</gene>
<evidence type="ECO:0000313" key="5">
    <source>
        <dbReference type="Proteomes" id="UP000033774"/>
    </source>
</evidence>
<name>A0A0F3IQK5_9PROT</name>
<keyword evidence="1 4" id="KW-0489">Methyltransferase</keyword>
<dbReference type="SUPFAM" id="SSF53335">
    <property type="entry name" value="S-adenosyl-L-methionine-dependent methyltransferases"/>
    <property type="match status" value="1"/>
</dbReference>
<sequence length="300" mass="32703">MATAASESQIFDRRALRQHRDRAAAGFDGRFDFLTKEIGDRLLDRLEDIRRRFPLALDLGGRTGDLARSANGRGGIETLITADLSPKMIARAPGPRLVADEEWLPIAENSLDLVLSCLSLHWINDLPGALIQANRALKPDGLFLGAIFGGETLQELKASLAAAEIAETGTLVPRASPTVDIRDAGRLMQRAGFALPVIDSDMLTVSYPDVLALMRDLRGMGEANALAGRPRRPWRRSILARAAADYANRFSTPDGRIEARFEVIFLTGWAPDASQPRPMRPGSAKTRLSEALGAVERKLS</sequence>
<accession>A0A0F3IQK5</accession>
<evidence type="ECO:0000256" key="1">
    <source>
        <dbReference type="ARBA" id="ARBA00022603"/>
    </source>
</evidence>
<dbReference type="PATRIC" id="fig|552518.3.peg.2530"/>
<dbReference type="GO" id="GO:0032259">
    <property type="term" value="P:methylation"/>
    <property type="evidence" value="ECO:0007669"/>
    <property type="project" value="UniProtKB-KW"/>
</dbReference>
<evidence type="ECO:0000259" key="3">
    <source>
        <dbReference type="Pfam" id="PF08241"/>
    </source>
</evidence>
<dbReference type="OrthoDB" id="9793723at2"/>
<keyword evidence="2 4" id="KW-0808">Transferase</keyword>
<dbReference type="InterPro" id="IPR029063">
    <property type="entry name" value="SAM-dependent_MTases_sf"/>
</dbReference>
<dbReference type="PANTHER" id="PTHR13090">
    <property type="entry name" value="ARGININE-HYDROXYLASE NDUFAF5, MITOCHONDRIAL"/>
    <property type="match status" value="1"/>
</dbReference>
<dbReference type="CDD" id="cd02440">
    <property type="entry name" value="AdoMet_MTases"/>
    <property type="match status" value="1"/>
</dbReference>
<evidence type="ECO:0000256" key="2">
    <source>
        <dbReference type="ARBA" id="ARBA00022679"/>
    </source>
</evidence>
<dbReference type="InterPro" id="IPR013216">
    <property type="entry name" value="Methyltransf_11"/>
</dbReference>
<reference evidence="4 5" key="1">
    <citation type="submission" date="2015-03" db="EMBL/GenBank/DDBJ databases">
        <title>Draft genome sequence of Elstera litoralis.</title>
        <authorList>
            <person name="Rahalkar M.C."/>
            <person name="Dhakephalkar P.K."/>
            <person name="Pore S.D."/>
            <person name="Arora P."/>
            <person name="Kapse N.G."/>
            <person name="Pandit P.S."/>
        </authorList>
    </citation>
    <scope>NUCLEOTIDE SEQUENCE [LARGE SCALE GENOMIC DNA]</scope>
    <source>
        <strain evidence="4 5">Dia-1</strain>
    </source>
</reference>
<keyword evidence="5" id="KW-1185">Reference proteome</keyword>
<dbReference type="InterPro" id="IPR050602">
    <property type="entry name" value="Malonyl-ACP_OMT"/>
</dbReference>
<feature type="domain" description="Methyltransferase type 11" evidence="3">
    <location>
        <begin position="57"/>
        <end position="144"/>
    </location>
</feature>
<dbReference type="RefSeq" id="WP_045776403.1">
    <property type="nucleotide sequence ID" value="NZ_LAJY01000379.1"/>
</dbReference>
<organism evidence="4 5">
    <name type="scientific">Elstera litoralis</name>
    <dbReference type="NCBI Taxonomy" id="552518"/>
    <lineage>
        <taxon>Bacteria</taxon>
        <taxon>Pseudomonadati</taxon>
        <taxon>Pseudomonadota</taxon>
        <taxon>Alphaproteobacteria</taxon>
        <taxon>Rhodospirillales</taxon>
        <taxon>Rhodospirillaceae</taxon>
        <taxon>Elstera</taxon>
    </lineage>
</organism>
<evidence type="ECO:0000313" key="4">
    <source>
        <dbReference type="EMBL" id="KJV09030.1"/>
    </source>
</evidence>
<comment type="caution">
    <text evidence="4">The sequence shown here is derived from an EMBL/GenBank/DDBJ whole genome shotgun (WGS) entry which is preliminary data.</text>
</comment>
<protein>
    <submittedName>
        <fullName evidence="4">SAM-dependent methyltransferase</fullName>
    </submittedName>
</protein>
<proteinExistence type="predicted"/>
<dbReference type="AlphaFoldDB" id="A0A0F3IQK5"/>
<dbReference type="Pfam" id="PF08241">
    <property type="entry name" value="Methyltransf_11"/>
    <property type="match status" value="1"/>
</dbReference>
<dbReference type="Gene3D" id="3.40.50.150">
    <property type="entry name" value="Vaccinia Virus protein VP39"/>
    <property type="match status" value="1"/>
</dbReference>
<dbReference type="Proteomes" id="UP000033774">
    <property type="component" value="Unassembled WGS sequence"/>
</dbReference>
<dbReference type="EMBL" id="LAJY01000379">
    <property type="protein sequence ID" value="KJV09030.1"/>
    <property type="molecule type" value="Genomic_DNA"/>
</dbReference>